<feature type="region of interest" description="Disordered" evidence="1">
    <location>
        <begin position="80"/>
        <end position="109"/>
    </location>
</feature>
<proteinExistence type="predicted"/>
<protein>
    <submittedName>
        <fullName evidence="2">Uncharacterized protein</fullName>
    </submittedName>
</protein>
<name>A0A4Y2JBV8_ARAVE</name>
<comment type="caution">
    <text evidence="2">The sequence shown here is derived from an EMBL/GenBank/DDBJ whole genome shotgun (WGS) entry which is preliminary data.</text>
</comment>
<accession>A0A4Y2JBV8</accession>
<gene>
    <name evidence="2" type="ORF">AVEN_40609_1</name>
</gene>
<organism evidence="2 3">
    <name type="scientific">Araneus ventricosus</name>
    <name type="common">Orbweaver spider</name>
    <name type="synonym">Epeira ventricosa</name>
    <dbReference type="NCBI Taxonomy" id="182803"/>
    <lineage>
        <taxon>Eukaryota</taxon>
        <taxon>Metazoa</taxon>
        <taxon>Ecdysozoa</taxon>
        <taxon>Arthropoda</taxon>
        <taxon>Chelicerata</taxon>
        <taxon>Arachnida</taxon>
        <taxon>Araneae</taxon>
        <taxon>Araneomorphae</taxon>
        <taxon>Entelegynae</taxon>
        <taxon>Araneoidea</taxon>
        <taxon>Araneidae</taxon>
        <taxon>Araneus</taxon>
    </lineage>
</organism>
<sequence length="177" mass="19667">MVTASRSRWSTPIPIWARWSTSRSRWSPNTHKWTRWSHLKVQAINPNPYGPDGRLKVQVTQYPYGPQMVPIPYGPDYKSVEIPSSTRSGGHHEVQVVSPGPGGQPWSNGQLRVQAVPQRSRRQPQAQAVSLKAQEVSLKAQAGQPQGQADSLKAQAVNLKARRSASSTEVTSQYIHQ</sequence>
<evidence type="ECO:0000313" key="2">
    <source>
        <dbReference type="EMBL" id="GBM87029.1"/>
    </source>
</evidence>
<dbReference type="AlphaFoldDB" id="A0A4Y2JBV8"/>
<evidence type="ECO:0000256" key="1">
    <source>
        <dbReference type="SAM" id="MobiDB-lite"/>
    </source>
</evidence>
<reference evidence="2 3" key="1">
    <citation type="journal article" date="2019" name="Sci. Rep.">
        <title>Orb-weaving spider Araneus ventricosus genome elucidates the spidroin gene catalogue.</title>
        <authorList>
            <person name="Kono N."/>
            <person name="Nakamura H."/>
            <person name="Ohtoshi R."/>
            <person name="Moran D.A.P."/>
            <person name="Shinohara A."/>
            <person name="Yoshida Y."/>
            <person name="Fujiwara M."/>
            <person name="Mori M."/>
            <person name="Tomita M."/>
            <person name="Arakawa K."/>
        </authorList>
    </citation>
    <scope>NUCLEOTIDE SEQUENCE [LARGE SCALE GENOMIC DNA]</scope>
</reference>
<dbReference type="EMBL" id="BGPR01003355">
    <property type="protein sequence ID" value="GBM87029.1"/>
    <property type="molecule type" value="Genomic_DNA"/>
</dbReference>
<keyword evidence="3" id="KW-1185">Reference proteome</keyword>
<evidence type="ECO:0000313" key="3">
    <source>
        <dbReference type="Proteomes" id="UP000499080"/>
    </source>
</evidence>
<dbReference type="Proteomes" id="UP000499080">
    <property type="component" value="Unassembled WGS sequence"/>
</dbReference>